<dbReference type="Proteomes" id="UP000515908">
    <property type="component" value="Chromosome 03"/>
</dbReference>
<name>A0A7G2C3F2_9TRYP</name>
<proteinExistence type="predicted"/>
<keyword evidence="2" id="KW-1185">Reference proteome</keyword>
<dbReference type="EMBL" id="LR877147">
    <property type="protein sequence ID" value="CAD2214119.1"/>
    <property type="molecule type" value="Genomic_DNA"/>
</dbReference>
<reference evidence="1 2" key="1">
    <citation type="submission" date="2020-08" db="EMBL/GenBank/DDBJ databases">
        <authorList>
            <person name="Newling K."/>
            <person name="Davey J."/>
            <person name="Forrester S."/>
        </authorList>
    </citation>
    <scope>NUCLEOTIDE SEQUENCE [LARGE SCALE GENOMIC DNA]</scope>
    <source>
        <strain evidence="2">Crithidia deanei Carvalho (ATCC PRA-265)</strain>
    </source>
</reference>
<organism evidence="1 2">
    <name type="scientific">Angomonas deanei</name>
    <dbReference type="NCBI Taxonomy" id="59799"/>
    <lineage>
        <taxon>Eukaryota</taxon>
        <taxon>Discoba</taxon>
        <taxon>Euglenozoa</taxon>
        <taxon>Kinetoplastea</taxon>
        <taxon>Metakinetoplastina</taxon>
        <taxon>Trypanosomatida</taxon>
        <taxon>Trypanosomatidae</taxon>
        <taxon>Strigomonadinae</taxon>
        <taxon>Angomonas</taxon>
    </lineage>
</organism>
<accession>A0A7G2C3F2</accession>
<dbReference type="AlphaFoldDB" id="A0A7G2C3F2"/>
<protein>
    <submittedName>
        <fullName evidence="1">Uncharacterized protein</fullName>
    </submittedName>
</protein>
<gene>
    <name evidence="1" type="ORF">ADEAN_000156300</name>
</gene>
<sequence length="133" mass="14746">MCTPISLETILQDPSLSYFSRPILSALLDDGEWCDEFLFGLPPDQRALVYRAAFLPPTSTAAGAAGVAHEALSLLRGTTEYAHHFTQTDSLSSIEHGTPNFLSHYDSAGARDLAWLCMENMRYEHLLLSELEQ</sequence>
<dbReference type="VEuPathDB" id="TriTrypDB:ADEAN_000156300"/>
<evidence type="ECO:0000313" key="2">
    <source>
        <dbReference type="Proteomes" id="UP000515908"/>
    </source>
</evidence>
<evidence type="ECO:0000313" key="1">
    <source>
        <dbReference type="EMBL" id="CAD2214119.1"/>
    </source>
</evidence>